<protein>
    <submittedName>
        <fullName evidence="1">IS110 family transposase</fullName>
    </submittedName>
</protein>
<gene>
    <name evidence="1" type="ORF">F4Y08_16025</name>
</gene>
<accession>A0A6B1DZL8</accession>
<sequence length="133" mass="14231">MANTHVGIDVSQHQIDLAVQGAEDGDGLPHDQESLETLSDRLTALAPDGIVMEATGGLEVLLATSLQDIGLPVVAVRLCQARAFGRASWSWRPWWLAPHTQHVVGSPLPNLARNRLLVAPPGGFPLKGHNAIR</sequence>
<organism evidence="1">
    <name type="scientific">Caldilineaceae bacterium SB0662_bin_9</name>
    <dbReference type="NCBI Taxonomy" id="2605258"/>
    <lineage>
        <taxon>Bacteria</taxon>
        <taxon>Bacillati</taxon>
        <taxon>Chloroflexota</taxon>
        <taxon>Caldilineae</taxon>
        <taxon>Caldilineales</taxon>
        <taxon>Caldilineaceae</taxon>
    </lineage>
</organism>
<proteinExistence type="predicted"/>
<evidence type="ECO:0000313" key="1">
    <source>
        <dbReference type="EMBL" id="MYD91814.1"/>
    </source>
</evidence>
<dbReference type="AlphaFoldDB" id="A0A6B1DZL8"/>
<comment type="caution">
    <text evidence="1">The sequence shown here is derived from an EMBL/GenBank/DDBJ whole genome shotgun (WGS) entry which is preliminary data.</text>
</comment>
<name>A0A6B1DZL8_9CHLR</name>
<reference evidence="1" key="1">
    <citation type="submission" date="2019-09" db="EMBL/GenBank/DDBJ databases">
        <title>Characterisation of the sponge microbiome using genome-centric metagenomics.</title>
        <authorList>
            <person name="Engelberts J.P."/>
            <person name="Robbins S.J."/>
            <person name="De Goeij J.M."/>
            <person name="Aranda M."/>
            <person name="Bell S.C."/>
            <person name="Webster N.S."/>
        </authorList>
    </citation>
    <scope>NUCLEOTIDE SEQUENCE</scope>
    <source>
        <strain evidence="1">SB0662_bin_9</strain>
    </source>
</reference>
<dbReference type="EMBL" id="VXPY01000117">
    <property type="protein sequence ID" value="MYD91814.1"/>
    <property type="molecule type" value="Genomic_DNA"/>
</dbReference>